<dbReference type="InterPro" id="IPR008183">
    <property type="entry name" value="Aldose_1/G6P_1-epimerase"/>
</dbReference>
<dbReference type="RefSeq" id="WP_249735984.1">
    <property type="nucleotide sequence ID" value="NZ_JAKNCJ010000001.1"/>
</dbReference>
<proteinExistence type="predicted"/>
<gene>
    <name evidence="1" type="ORF">Bequi_00225</name>
</gene>
<dbReference type="Proteomes" id="UP001203761">
    <property type="component" value="Unassembled WGS sequence"/>
</dbReference>
<dbReference type="InterPro" id="IPR014718">
    <property type="entry name" value="GH-type_carb-bd"/>
</dbReference>
<dbReference type="Pfam" id="PF01263">
    <property type="entry name" value="Aldose_epim"/>
    <property type="match status" value="1"/>
</dbReference>
<dbReference type="SUPFAM" id="SSF74650">
    <property type="entry name" value="Galactose mutarotase-like"/>
    <property type="match status" value="1"/>
</dbReference>
<dbReference type="Gene3D" id="2.70.98.10">
    <property type="match status" value="1"/>
</dbReference>
<dbReference type="InterPro" id="IPR037480">
    <property type="entry name" value="YihR-like"/>
</dbReference>
<sequence length="317" mass="34677">MTAAARPSLPLRARGERIELRAGEYRAAVSSVGAMLESLELAGRPLVLISPEDGPMLLHRGALIAPWPNRIGRGAYVWEGEEILVPVNEPERGNALHGLVSFSEFEVLSAQEDAVVLAHTLRPQPAYPFTLRLEVEHRLDAAEGLTTRVRALNAGTRTAPYGVCPHPYVVAGPEPLEEWSLELPAEEVLEVDENLLPLRTQRIAPGSEWDFRTARRLGDLQIDHAFTGLLPRGADAERSRWSVRVSAPGGTGVEVSADGSCPWVQVHTADRPEPENDRKGLALEPMTCPPDAFRSGTDLVRLEPGSTHEASWSIRGW</sequence>
<dbReference type="EMBL" id="JAKNCJ010000001">
    <property type="protein sequence ID" value="MCL6421821.1"/>
    <property type="molecule type" value="Genomic_DNA"/>
</dbReference>
<keyword evidence="2" id="KW-1185">Reference proteome</keyword>
<reference evidence="1" key="1">
    <citation type="submission" date="2022-02" db="EMBL/GenBank/DDBJ databases">
        <authorList>
            <person name="Lee M."/>
            <person name="Kim S.-J."/>
            <person name="Jung M.-Y."/>
        </authorList>
    </citation>
    <scope>NUCLEOTIDE SEQUENCE</scope>
    <source>
        <strain evidence="1">JHP9</strain>
    </source>
</reference>
<accession>A0ABT0QW14</accession>
<protein>
    <submittedName>
        <fullName evidence="1">Aldose 1-epimerase family protein</fullName>
    </submittedName>
</protein>
<organism evidence="1 2">
    <name type="scientific">Brachybacterium equifaecis</name>
    <dbReference type="NCBI Taxonomy" id="2910770"/>
    <lineage>
        <taxon>Bacteria</taxon>
        <taxon>Bacillati</taxon>
        <taxon>Actinomycetota</taxon>
        <taxon>Actinomycetes</taxon>
        <taxon>Micrococcales</taxon>
        <taxon>Dermabacteraceae</taxon>
        <taxon>Brachybacterium</taxon>
    </lineage>
</organism>
<evidence type="ECO:0000313" key="1">
    <source>
        <dbReference type="EMBL" id="MCL6421821.1"/>
    </source>
</evidence>
<comment type="caution">
    <text evidence="1">The sequence shown here is derived from an EMBL/GenBank/DDBJ whole genome shotgun (WGS) entry which is preliminary data.</text>
</comment>
<evidence type="ECO:0000313" key="2">
    <source>
        <dbReference type="Proteomes" id="UP001203761"/>
    </source>
</evidence>
<dbReference type="InterPro" id="IPR011013">
    <property type="entry name" value="Gal_mutarotase_sf_dom"/>
</dbReference>
<dbReference type="CDD" id="cd09022">
    <property type="entry name" value="Aldose_epim_Ec_YihR"/>
    <property type="match status" value="1"/>
</dbReference>
<name>A0ABT0QW14_9MICO</name>